<dbReference type="Pfam" id="PF00512">
    <property type="entry name" value="HisKA"/>
    <property type="match status" value="1"/>
</dbReference>
<dbReference type="SUPFAM" id="SSF55874">
    <property type="entry name" value="ATPase domain of HSP90 chaperone/DNA topoisomerase II/histidine kinase"/>
    <property type="match status" value="1"/>
</dbReference>
<comment type="catalytic activity">
    <reaction evidence="1">
        <text>ATP + protein L-histidine = ADP + protein N-phospho-L-histidine.</text>
        <dbReference type="EC" id="2.7.13.3"/>
    </reaction>
</comment>
<keyword evidence="7" id="KW-1133">Transmembrane helix</keyword>
<evidence type="ECO:0000313" key="9">
    <source>
        <dbReference type="EMBL" id="MCA9392021.1"/>
    </source>
</evidence>
<dbReference type="PANTHER" id="PTHR45453">
    <property type="entry name" value="PHOSPHATE REGULON SENSOR PROTEIN PHOR"/>
    <property type="match status" value="1"/>
</dbReference>
<dbReference type="GO" id="GO:0016036">
    <property type="term" value="P:cellular response to phosphate starvation"/>
    <property type="evidence" value="ECO:0007669"/>
    <property type="project" value="TreeGrafter"/>
</dbReference>
<dbReference type="PROSITE" id="PS50109">
    <property type="entry name" value="HIS_KIN"/>
    <property type="match status" value="1"/>
</dbReference>
<evidence type="ECO:0000256" key="5">
    <source>
        <dbReference type="ARBA" id="ARBA00022777"/>
    </source>
</evidence>
<feature type="domain" description="Histidine kinase" evidence="8">
    <location>
        <begin position="122"/>
        <end position="338"/>
    </location>
</feature>
<keyword evidence="7" id="KW-0472">Membrane</keyword>
<dbReference type="SMART" id="SM00387">
    <property type="entry name" value="HATPase_c"/>
    <property type="match status" value="1"/>
</dbReference>
<dbReference type="Gene3D" id="3.30.565.10">
    <property type="entry name" value="Histidine kinase-like ATPase, C-terminal domain"/>
    <property type="match status" value="1"/>
</dbReference>
<dbReference type="InterPro" id="IPR036097">
    <property type="entry name" value="HisK_dim/P_sf"/>
</dbReference>
<dbReference type="FunFam" id="3.30.565.10:FF:000006">
    <property type="entry name" value="Sensor histidine kinase WalK"/>
    <property type="match status" value="1"/>
</dbReference>
<dbReference type="PANTHER" id="PTHR45453:SF1">
    <property type="entry name" value="PHOSPHATE REGULON SENSOR PROTEIN PHOR"/>
    <property type="match status" value="1"/>
</dbReference>
<evidence type="ECO:0000259" key="8">
    <source>
        <dbReference type="PROSITE" id="PS50109"/>
    </source>
</evidence>
<keyword evidence="7" id="KW-0812">Transmembrane</keyword>
<protein>
    <recommendedName>
        <fullName evidence="2">histidine kinase</fullName>
        <ecNumber evidence="2">2.7.13.3</ecNumber>
    </recommendedName>
</protein>
<organism evidence="9 10">
    <name type="scientific">candidate division WWE3 bacterium</name>
    <dbReference type="NCBI Taxonomy" id="2053526"/>
    <lineage>
        <taxon>Bacteria</taxon>
        <taxon>Katanobacteria</taxon>
    </lineage>
</organism>
<keyword evidence="6" id="KW-0902">Two-component regulatory system</keyword>
<dbReference type="PRINTS" id="PR00344">
    <property type="entry name" value="BCTRLSENSOR"/>
</dbReference>
<dbReference type="EMBL" id="JAGQKZ010000015">
    <property type="protein sequence ID" value="MCA9392021.1"/>
    <property type="molecule type" value="Genomic_DNA"/>
</dbReference>
<dbReference type="InterPro" id="IPR003661">
    <property type="entry name" value="HisK_dim/P_dom"/>
</dbReference>
<sequence length="338" mass="37840">MFTKARIKLTGWYLLVFLMISTTFSVVFYVRTASVIDAEFERVQQRLMLEEDNMFPGMRQQAPRFQILPEDIEHAKQQIVYELLLINVALSSIIVIAGYILSGQTLKPIENAMEEQKRFIADAAHELRTPITALKTATEVNLMDEELQDVAREVLTDNLADIKGLESLTNNLLELARHDTNHLPMEDVNLKEILNEAIEKVSPLAKQKNIQINQNAFDQGLSVCAHSESLMRMVVILLDNAIKYSSDQSTIDVFVSGTKQTVSISVSDHGIGISPEHLPNIFQRFYRADQSRSRSKAGGFGLGLSVADEIARKHNGSIHVESVEGQGSTFTITLPRKS</sequence>
<dbReference type="InterPro" id="IPR005467">
    <property type="entry name" value="His_kinase_dom"/>
</dbReference>
<evidence type="ECO:0000256" key="6">
    <source>
        <dbReference type="ARBA" id="ARBA00023012"/>
    </source>
</evidence>
<dbReference type="InterPro" id="IPR004358">
    <property type="entry name" value="Sig_transdc_His_kin-like_C"/>
</dbReference>
<feature type="transmembrane region" description="Helical" evidence="7">
    <location>
        <begin position="12"/>
        <end position="30"/>
    </location>
</feature>
<dbReference type="AlphaFoldDB" id="A0A955RQU3"/>
<evidence type="ECO:0000256" key="3">
    <source>
        <dbReference type="ARBA" id="ARBA00022553"/>
    </source>
</evidence>
<dbReference type="EC" id="2.7.13.3" evidence="2"/>
<dbReference type="InterPro" id="IPR003594">
    <property type="entry name" value="HATPase_dom"/>
</dbReference>
<accession>A0A955RQU3</accession>
<dbReference type="GO" id="GO:0005886">
    <property type="term" value="C:plasma membrane"/>
    <property type="evidence" value="ECO:0007669"/>
    <property type="project" value="TreeGrafter"/>
</dbReference>
<dbReference type="InterPro" id="IPR036890">
    <property type="entry name" value="HATPase_C_sf"/>
</dbReference>
<dbReference type="SUPFAM" id="SSF47384">
    <property type="entry name" value="Homodimeric domain of signal transducing histidine kinase"/>
    <property type="match status" value="1"/>
</dbReference>
<reference evidence="9" key="1">
    <citation type="submission" date="2020-04" db="EMBL/GenBank/DDBJ databases">
        <authorList>
            <person name="Zhang T."/>
        </authorList>
    </citation>
    <scope>NUCLEOTIDE SEQUENCE</scope>
    <source>
        <strain evidence="9">HKST-UBA03</strain>
    </source>
</reference>
<dbReference type="CDD" id="cd00082">
    <property type="entry name" value="HisKA"/>
    <property type="match status" value="1"/>
</dbReference>
<reference evidence="9" key="2">
    <citation type="journal article" date="2021" name="Microbiome">
        <title>Successional dynamics and alternative stable states in a saline activated sludge microbial community over 9 years.</title>
        <authorList>
            <person name="Wang Y."/>
            <person name="Ye J."/>
            <person name="Ju F."/>
            <person name="Liu L."/>
            <person name="Boyd J.A."/>
            <person name="Deng Y."/>
            <person name="Parks D.H."/>
            <person name="Jiang X."/>
            <person name="Yin X."/>
            <person name="Woodcroft B.J."/>
            <person name="Tyson G.W."/>
            <person name="Hugenholtz P."/>
            <person name="Polz M.F."/>
            <person name="Zhang T."/>
        </authorList>
    </citation>
    <scope>NUCLEOTIDE SEQUENCE</scope>
    <source>
        <strain evidence="9">HKST-UBA03</strain>
    </source>
</reference>
<name>A0A955RQU3_UNCKA</name>
<evidence type="ECO:0000256" key="1">
    <source>
        <dbReference type="ARBA" id="ARBA00000085"/>
    </source>
</evidence>
<proteinExistence type="predicted"/>
<keyword evidence="3" id="KW-0597">Phosphoprotein</keyword>
<dbReference type="Gene3D" id="1.10.287.130">
    <property type="match status" value="1"/>
</dbReference>
<evidence type="ECO:0000256" key="4">
    <source>
        <dbReference type="ARBA" id="ARBA00022679"/>
    </source>
</evidence>
<dbReference type="Proteomes" id="UP000751518">
    <property type="component" value="Unassembled WGS sequence"/>
</dbReference>
<gene>
    <name evidence="9" type="ORF">KC614_02340</name>
</gene>
<feature type="transmembrane region" description="Helical" evidence="7">
    <location>
        <begin position="79"/>
        <end position="101"/>
    </location>
</feature>
<comment type="caution">
    <text evidence="9">The sequence shown here is derived from an EMBL/GenBank/DDBJ whole genome shotgun (WGS) entry which is preliminary data.</text>
</comment>
<dbReference type="GO" id="GO:0000155">
    <property type="term" value="F:phosphorelay sensor kinase activity"/>
    <property type="evidence" value="ECO:0007669"/>
    <property type="project" value="InterPro"/>
</dbReference>
<keyword evidence="5 9" id="KW-0418">Kinase</keyword>
<evidence type="ECO:0000256" key="7">
    <source>
        <dbReference type="SAM" id="Phobius"/>
    </source>
</evidence>
<dbReference type="SMART" id="SM00388">
    <property type="entry name" value="HisKA"/>
    <property type="match status" value="1"/>
</dbReference>
<dbReference type="GO" id="GO:0004721">
    <property type="term" value="F:phosphoprotein phosphatase activity"/>
    <property type="evidence" value="ECO:0007669"/>
    <property type="project" value="TreeGrafter"/>
</dbReference>
<keyword evidence="4" id="KW-0808">Transferase</keyword>
<dbReference type="Pfam" id="PF02518">
    <property type="entry name" value="HATPase_c"/>
    <property type="match status" value="1"/>
</dbReference>
<evidence type="ECO:0000256" key="2">
    <source>
        <dbReference type="ARBA" id="ARBA00012438"/>
    </source>
</evidence>
<evidence type="ECO:0000313" key="10">
    <source>
        <dbReference type="Proteomes" id="UP000751518"/>
    </source>
</evidence>
<dbReference type="InterPro" id="IPR050351">
    <property type="entry name" value="BphY/WalK/GraS-like"/>
</dbReference>